<evidence type="ECO:0008006" key="3">
    <source>
        <dbReference type="Google" id="ProtNLM"/>
    </source>
</evidence>
<dbReference type="EMBL" id="PSQJ01000004">
    <property type="protein sequence ID" value="PTL86372.1"/>
    <property type="molecule type" value="Genomic_DNA"/>
</dbReference>
<reference evidence="2" key="1">
    <citation type="submission" date="2018-02" db="EMBL/GenBank/DDBJ databases">
        <title>Genome sequence of Candidatus Liberibacter europaeus.</title>
        <authorList>
            <person name="Frampton R.A."/>
            <person name="Thompson S.M."/>
            <person name="David C."/>
            <person name="Addison S.M."/>
            <person name="Smith G.R."/>
        </authorList>
    </citation>
    <scope>NUCLEOTIDE SEQUENCE [LARGE SCALE GENOMIC DNA]</scope>
</reference>
<sequence length="102" mass="11622">MLGFAFNKPAVAFDVYFQLGDYLRLIPHKIILTTALFEHELDASYETKFVLGGGLELVINDRYSLEFSIYFVPGKIMPTDVEYKRPIDHIDAILSFGFGVKL</sequence>
<name>A0A2T4VX73_9HYPH</name>
<dbReference type="AlphaFoldDB" id="A0A2T4VX73"/>
<evidence type="ECO:0000313" key="1">
    <source>
        <dbReference type="EMBL" id="PTL86372.1"/>
    </source>
</evidence>
<comment type="caution">
    <text evidence="1">The sequence shown here is derived from an EMBL/GenBank/DDBJ whole genome shotgun (WGS) entry which is preliminary data.</text>
</comment>
<dbReference type="Proteomes" id="UP000240811">
    <property type="component" value="Unassembled WGS sequence"/>
</dbReference>
<accession>A0A2T4VX73</accession>
<organism evidence="1 2">
    <name type="scientific">Candidatus Liberibacter europaeus</name>
    <dbReference type="NCBI Taxonomy" id="744859"/>
    <lineage>
        <taxon>Bacteria</taxon>
        <taxon>Pseudomonadati</taxon>
        <taxon>Pseudomonadota</taxon>
        <taxon>Alphaproteobacteria</taxon>
        <taxon>Hyphomicrobiales</taxon>
        <taxon>Rhizobiaceae</taxon>
        <taxon>Liberibacter</taxon>
    </lineage>
</organism>
<proteinExistence type="predicted"/>
<evidence type="ECO:0000313" key="2">
    <source>
        <dbReference type="Proteomes" id="UP000240811"/>
    </source>
</evidence>
<gene>
    <name evidence="1" type="ORF">C4617_04000</name>
</gene>
<protein>
    <recommendedName>
        <fullName evidence="3">Outer membrane protein beta-barrel domain-containing protein</fullName>
    </recommendedName>
</protein>